<dbReference type="PANTHER" id="PTHR42745">
    <property type="match status" value="1"/>
</dbReference>
<dbReference type="Gene3D" id="3.40.50.10490">
    <property type="entry name" value="Glucose-6-phosphate isomerase like protein, domain 1"/>
    <property type="match status" value="1"/>
</dbReference>
<organism evidence="6">
    <name type="scientific">marine metagenome</name>
    <dbReference type="NCBI Taxonomy" id="408172"/>
    <lineage>
        <taxon>unclassified sequences</taxon>
        <taxon>metagenomes</taxon>
        <taxon>ecological metagenomes</taxon>
    </lineage>
</organism>
<name>A0A381T6T2_9ZZZZ</name>
<dbReference type="SMART" id="SM00116">
    <property type="entry name" value="CBS"/>
    <property type="match status" value="2"/>
</dbReference>
<feature type="domain" description="SIS" evidence="5">
    <location>
        <begin position="39"/>
        <end position="182"/>
    </location>
</feature>
<gene>
    <name evidence="6" type="ORF">METZ01_LOCUS64105</name>
</gene>
<dbReference type="InterPro" id="IPR046342">
    <property type="entry name" value="CBS_dom_sf"/>
</dbReference>
<keyword evidence="3" id="KW-0129">CBS domain</keyword>
<dbReference type="InterPro" id="IPR000644">
    <property type="entry name" value="CBS_dom"/>
</dbReference>
<keyword evidence="2" id="KW-0677">Repeat</keyword>
<dbReference type="Gene3D" id="3.10.580.10">
    <property type="entry name" value="CBS-domain"/>
    <property type="match status" value="1"/>
</dbReference>
<dbReference type="InterPro" id="IPR035474">
    <property type="entry name" value="SIS_Kpsf"/>
</dbReference>
<dbReference type="AlphaFoldDB" id="A0A381T6T2"/>
<dbReference type="PANTHER" id="PTHR42745:SF1">
    <property type="entry name" value="ARABINOSE 5-PHOSPHATE ISOMERASE KDSD"/>
    <property type="match status" value="1"/>
</dbReference>
<dbReference type="EMBL" id="UINC01004034">
    <property type="protein sequence ID" value="SVA11251.1"/>
    <property type="molecule type" value="Genomic_DNA"/>
</dbReference>
<evidence type="ECO:0000259" key="4">
    <source>
        <dbReference type="PROSITE" id="PS51371"/>
    </source>
</evidence>
<accession>A0A381T6T2</accession>
<dbReference type="InterPro" id="IPR004800">
    <property type="entry name" value="KdsD/KpsF-type"/>
</dbReference>
<dbReference type="Pfam" id="PF00571">
    <property type="entry name" value="CBS"/>
    <property type="match status" value="2"/>
</dbReference>
<dbReference type="GO" id="GO:1901135">
    <property type="term" value="P:carbohydrate derivative metabolic process"/>
    <property type="evidence" value="ECO:0007669"/>
    <property type="project" value="InterPro"/>
</dbReference>
<dbReference type="GO" id="GO:0097367">
    <property type="term" value="F:carbohydrate derivative binding"/>
    <property type="evidence" value="ECO:0007669"/>
    <property type="project" value="InterPro"/>
</dbReference>
<dbReference type="CDD" id="cd04604">
    <property type="entry name" value="CBS_pair_SIS_assoc"/>
    <property type="match status" value="1"/>
</dbReference>
<dbReference type="InterPro" id="IPR046348">
    <property type="entry name" value="SIS_dom_sf"/>
</dbReference>
<evidence type="ECO:0000256" key="3">
    <source>
        <dbReference type="ARBA" id="ARBA00023122"/>
    </source>
</evidence>
<dbReference type="FunFam" id="3.40.50.10490:FF:000011">
    <property type="entry name" value="Arabinose 5-phosphate isomerase"/>
    <property type="match status" value="1"/>
</dbReference>
<sequence>MKEKQEKFDFTSIGKRVLTIESAAIARLKDQLDNNFDIACQLCLDCSGKIIVMGMGKSGHIADKLAATLASTGTPSFFVHPGEASHGDLGMISRNDVVMALSNSGKTEEIVSLLPILKNMGIKIIAMTGDNNSKIATASDVHIDVGVEEEACPMNLSPTASTTAALAMGDAIAVALLEKRGFSVEDFAKSHPGGSIGKKLLLLVKDIMHTDKQIPIVFQDQNLAQGLMEMSEKTLGMTAVINETGELVGIFTDGDLRRTLEANVDIQTTLMREVMTQNCITVTPNFLAVKAVEIIQDNKITSLVVVEENKIVGALNIHDLFRAGVM</sequence>
<dbReference type="InterPro" id="IPR001347">
    <property type="entry name" value="SIS_dom"/>
</dbReference>
<dbReference type="PIRSF" id="PIRSF004692">
    <property type="entry name" value="KdsD_KpsF"/>
    <property type="match status" value="1"/>
</dbReference>
<evidence type="ECO:0000256" key="1">
    <source>
        <dbReference type="ARBA" id="ARBA00008165"/>
    </source>
</evidence>
<protein>
    <recommendedName>
        <fullName evidence="7">SIS domain-containing protein</fullName>
    </recommendedName>
</protein>
<evidence type="ECO:0008006" key="7">
    <source>
        <dbReference type="Google" id="ProtNLM"/>
    </source>
</evidence>
<dbReference type="NCBIfam" id="TIGR00393">
    <property type="entry name" value="kpsF"/>
    <property type="match status" value="1"/>
</dbReference>
<evidence type="ECO:0000313" key="6">
    <source>
        <dbReference type="EMBL" id="SVA11251.1"/>
    </source>
</evidence>
<evidence type="ECO:0000259" key="5">
    <source>
        <dbReference type="PROSITE" id="PS51464"/>
    </source>
</evidence>
<dbReference type="InterPro" id="IPR050986">
    <property type="entry name" value="GutQ/KpsF_isomerases"/>
</dbReference>
<proteinExistence type="inferred from homology"/>
<dbReference type="PROSITE" id="PS51371">
    <property type="entry name" value="CBS"/>
    <property type="match status" value="2"/>
</dbReference>
<evidence type="ECO:0000256" key="2">
    <source>
        <dbReference type="ARBA" id="ARBA00022737"/>
    </source>
</evidence>
<dbReference type="GO" id="GO:0005975">
    <property type="term" value="P:carbohydrate metabolic process"/>
    <property type="evidence" value="ECO:0007669"/>
    <property type="project" value="InterPro"/>
</dbReference>
<dbReference type="SUPFAM" id="SSF53697">
    <property type="entry name" value="SIS domain"/>
    <property type="match status" value="1"/>
</dbReference>
<dbReference type="CDD" id="cd05014">
    <property type="entry name" value="SIS_Kpsf"/>
    <property type="match status" value="1"/>
</dbReference>
<dbReference type="GO" id="GO:0016853">
    <property type="term" value="F:isomerase activity"/>
    <property type="evidence" value="ECO:0007669"/>
    <property type="project" value="InterPro"/>
</dbReference>
<reference evidence="6" key="1">
    <citation type="submission" date="2018-05" db="EMBL/GenBank/DDBJ databases">
        <authorList>
            <person name="Lanie J.A."/>
            <person name="Ng W.-L."/>
            <person name="Kazmierczak K.M."/>
            <person name="Andrzejewski T.M."/>
            <person name="Davidsen T.M."/>
            <person name="Wayne K.J."/>
            <person name="Tettelin H."/>
            <person name="Glass J.I."/>
            <person name="Rusch D."/>
            <person name="Podicherti R."/>
            <person name="Tsui H.-C.T."/>
            <person name="Winkler M.E."/>
        </authorList>
    </citation>
    <scope>NUCLEOTIDE SEQUENCE</scope>
</reference>
<dbReference type="PROSITE" id="PS51464">
    <property type="entry name" value="SIS"/>
    <property type="match status" value="1"/>
</dbReference>
<feature type="domain" description="CBS" evidence="4">
    <location>
        <begin position="275"/>
        <end position="326"/>
    </location>
</feature>
<comment type="similarity">
    <text evidence="1">Belongs to the SIS family. GutQ/KpsF subfamily.</text>
</comment>
<feature type="domain" description="CBS" evidence="4">
    <location>
        <begin position="208"/>
        <end position="266"/>
    </location>
</feature>
<dbReference type="Pfam" id="PF01380">
    <property type="entry name" value="SIS"/>
    <property type="match status" value="1"/>
</dbReference>